<dbReference type="GO" id="GO:0006357">
    <property type="term" value="P:regulation of transcription by RNA polymerase II"/>
    <property type="evidence" value="ECO:0007669"/>
    <property type="project" value="InterPro"/>
</dbReference>
<dbReference type="GO" id="GO:0006369">
    <property type="term" value="P:termination of RNA polymerase II transcription"/>
    <property type="evidence" value="ECO:0007669"/>
    <property type="project" value="TreeGrafter"/>
</dbReference>
<evidence type="ECO:0000256" key="4">
    <source>
        <dbReference type="ARBA" id="ARBA00023015"/>
    </source>
</evidence>
<gene>
    <name evidence="8" type="primary">MED18</name>
    <name evidence="10" type="ORF">NA56DRAFT_227930</name>
</gene>
<dbReference type="EMBL" id="KZ613466">
    <property type="protein sequence ID" value="PMD27213.1"/>
    <property type="molecule type" value="Genomic_DNA"/>
</dbReference>
<reference evidence="10 11" key="1">
    <citation type="submission" date="2016-05" db="EMBL/GenBank/DDBJ databases">
        <title>A degradative enzymes factory behind the ericoid mycorrhizal symbiosis.</title>
        <authorList>
            <consortium name="DOE Joint Genome Institute"/>
            <person name="Martino E."/>
            <person name="Morin E."/>
            <person name="Grelet G."/>
            <person name="Kuo A."/>
            <person name="Kohler A."/>
            <person name="Daghino S."/>
            <person name="Barry K."/>
            <person name="Choi C."/>
            <person name="Cichocki N."/>
            <person name="Clum A."/>
            <person name="Copeland A."/>
            <person name="Hainaut M."/>
            <person name="Haridas S."/>
            <person name="Labutti K."/>
            <person name="Lindquist E."/>
            <person name="Lipzen A."/>
            <person name="Khouja H.-R."/>
            <person name="Murat C."/>
            <person name="Ohm R."/>
            <person name="Olson A."/>
            <person name="Spatafora J."/>
            <person name="Veneault-Fourrey C."/>
            <person name="Henrissat B."/>
            <person name="Grigoriev I."/>
            <person name="Martin F."/>
            <person name="Perotto S."/>
        </authorList>
    </citation>
    <scope>NUCLEOTIDE SEQUENCE [LARGE SCALE GENOMIC DNA]</scope>
    <source>
        <strain evidence="10 11">UAMH 7357</strain>
    </source>
</reference>
<comment type="subunit">
    <text evidence="8">Component of the Mediator complex.</text>
</comment>
<dbReference type="GO" id="GO:0043565">
    <property type="term" value="F:sequence-specific DNA binding"/>
    <property type="evidence" value="ECO:0007669"/>
    <property type="project" value="InterPro"/>
</dbReference>
<dbReference type="GO" id="GO:0016592">
    <property type="term" value="C:mediator complex"/>
    <property type="evidence" value="ECO:0007669"/>
    <property type="project" value="InterPro"/>
</dbReference>
<dbReference type="GO" id="GO:0003712">
    <property type="term" value="F:transcription coregulator activity"/>
    <property type="evidence" value="ECO:0007669"/>
    <property type="project" value="InterPro"/>
</dbReference>
<sequence>MQELFLSSTVANEDLQRALRILQGYCGMKPVTFLRRRLIWEGPRARTGLKGVDQGIYKRQPLLREPHLWKGLHEQLVRQSYIITLLYDVDRDQFGQSEKMEVQDDEDSAKDEPAINFDQLPGSLRWTDLPDPAGGRPVSSRLIVNIENERGLCTILHTMNHRLNQEMIQESHRFVLGNVVFDFSRYLQLPPSETEPVSSIRIHLPAYDSLVPFDSENKWVLTASVLVFNGSNPDHIQKGIDELMTVKTDFEGCFDFQALERLVFDTRVKI</sequence>
<evidence type="ECO:0000256" key="7">
    <source>
        <dbReference type="ARBA" id="ARBA00032012"/>
    </source>
</evidence>
<evidence type="ECO:0000313" key="11">
    <source>
        <dbReference type="Proteomes" id="UP000235672"/>
    </source>
</evidence>
<dbReference type="Pfam" id="PF09637">
    <property type="entry name" value="Med18"/>
    <property type="match status" value="1"/>
</dbReference>
<keyword evidence="6 8" id="KW-0539">Nucleus</keyword>
<dbReference type="Proteomes" id="UP000235672">
    <property type="component" value="Unassembled WGS sequence"/>
</dbReference>
<name>A0A2J6QLP0_9HELO</name>
<evidence type="ECO:0000313" key="10">
    <source>
        <dbReference type="EMBL" id="PMD27213.1"/>
    </source>
</evidence>
<accession>A0A2J6QLP0</accession>
<dbReference type="InterPro" id="IPR019095">
    <property type="entry name" value="Mediator_Med18"/>
</dbReference>
<keyword evidence="11" id="KW-1185">Reference proteome</keyword>
<dbReference type="GO" id="GO:0070847">
    <property type="term" value="C:core mediator complex"/>
    <property type="evidence" value="ECO:0007669"/>
    <property type="project" value="TreeGrafter"/>
</dbReference>
<feature type="domain" description="ETS" evidence="9">
    <location>
        <begin position="66"/>
        <end position="126"/>
    </location>
</feature>
<dbReference type="GO" id="GO:0003700">
    <property type="term" value="F:DNA-binding transcription factor activity"/>
    <property type="evidence" value="ECO:0007669"/>
    <property type="project" value="InterPro"/>
</dbReference>
<keyword evidence="4 8" id="KW-0805">Transcription regulation</keyword>
<dbReference type="PANTHER" id="PTHR13321:SF2">
    <property type="entry name" value="MEDIATOR OF RNA POLYMERASE II TRANSCRIPTION SUBUNIT 18"/>
    <property type="match status" value="1"/>
</dbReference>
<comment type="subcellular location">
    <subcellularLocation>
        <location evidence="1 8">Nucleus</location>
    </subcellularLocation>
</comment>
<organism evidence="10 11">
    <name type="scientific">Hyaloscypha hepaticicola</name>
    <dbReference type="NCBI Taxonomy" id="2082293"/>
    <lineage>
        <taxon>Eukaryota</taxon>
        <taxon>Fungi</taxon>
        <taxon>Dikarya</taxon>
        <taxon>Ascomycota</taxon>
        <taxon>Pezizomycotina</taxon>
        <taxon>Leotiomycetes</taxon>
        <taxon>Helotiales</taxon>
        <taxon>Hyaloscyphaceae</taxon>
        <taxon>Hyaloscypha</taxon>
    </lineage>
</organism>
<proteinExistence type="inferred from homology"/>
<evidence type="ECO:0000256" key="6">
    <source>
        <dbReference type="ARBA" id="ARBA00023242"/>
    </source>
</evidence>
<evidence type="ECO:0000256" key="8">
    <source>
        <dbReference type="RuleBase" id="RU364150"/>
    </source>
</evidence>
<comment type="similarity">
    <text evidence="2 8">Belongs to the Mediator complex subunit 18 family.</text>
</comment>
<dbReference type="PROSITE" id="PS50061">
    <property type="entry name" value="ETS_DOMAIN_3"/>
    <property type="match status" value="1"/>
</dbReference>
<dbReference type="OrthoDB" id="5348092at2759"/>
<dbReference type="PANTHER" id="PTHR13321">
    <property type="entry name" value="MEDIATOR OF RNA POLYMERASE II TRANSCRIPTION, SUBUNIT 18"/>
    <property type="match status" value="1"/>
</dbReference>
<dbReference type="AlphaFoldDB" id="A0A2J6QLP0"/>
<evidence type="ECO:0000256" key="1">
    <source>
        <dbReference type="ARBA" id="ARBA00004123"/>
    </source>
</evidence>
<keyword evidence="8" id="KW-0010">Activator</keyword>
<evidence type="ECO:0000256" key="3">
    <source>
        <dbReference type="ARBA" id="ARBA00019612"/>
    </source>
</evidence>
<evidence type="ECO:0000256" key="5">
    <source>
        <dbReference type="ARBA" id="ARBA00023163"/>
    </source>
</evidence>
<dbReference type="Gene3D" id="2.40.320.10">
    <property type="entry name" value="Hypothetical Protein Pfu-838710-001"/>
    <property type="match status" value="1"/>
</dbReference>
<evidence type="ECO:0000256" key="2">
    <source>
        <dbReference type="ARBA" id="ARBA00009814"/>
    </source>
</evidence>
<evidence type="ECO:0000259" key="9">
    <source>
        <dbReference type="PROSITE" id="PS50061"/>
    </source>
</evidence>
<dbReference type="STRING" id="1745343.A0A2J6QLP0"/>
<dbReference type="InterPro" id="IPR000418">
    <property type="entry name" value="Ets_dom"/>
</dbReference>
<protein>
    <recommendedName>
        <fullName evidence="3 8">Mediator of RNA polymerase II transcription subunit 18</fullName>
    </recommendedName>
    <alternativeName>
        <fullName evidence="7 8">Mediator complex subunit 18</fullName>
    </alternativeName>
</protein>
<keyword evidence="5 8" id="KW-0804">Transcription</keyword>
<comment type="function">
    <text evidence="8">Component of the Mediator complex, a coactivator involved in the regulated transcription of nearly all RNA polymerase II-dependent genes. Mediator functions as a bridge to convey information from gene-specific regulatory proteins to the basal RNA polymerase II transcription machinery. Mediator is recruited to promoters by direct interactions with regulatory proteins and serves as a scaffold for the assembly of a functional preinitiation complex with RNA polymerase II and the general transcription factors.</text>
</comment>